<feature type="transmembrane region" description="Helical" evidence="1">
    <location>
        <begin position="45"/>
        <end position="67"/>
    </location>
</feature>
<dbReference type="Proteomes" id="UP000193920">
    <property type="component" value="Unassembled WGS sequence"/>
</dbReference>
<feature type="transmembrane region" description="Helical" evidence="1">
    <location>
        <begin position="79"/>
        <end position="97"/>
    </location>
</feature>
<proteinExistence type="predicted"/>
<keyword evidence="1" id="KW-1133">Transmembrane helix</keyword>
<sequence length="120" mass="14127">MNDIVSFPPQWDKTNPYAMILYDKCKMHYKLNEEEKLYESFIPNAVFHAICISVLVYSYISLILVIIKRDAYIKTKSNVNLSIIFSVGTIMNVTSLYLKRVNLIIYLFNNYYHIFLLGIK</sequence>
<accession>A0A1Y1ZFY6</accession>
<keyword evidence="1" id="KW-0472">Membrane</keyword>
<evidence type="ECO:0000256" key="1">
    <source>
        <dbReference type="SAM" id="Phobius"/>
    </source>
</evidence>
<dbReference type="EMBL" id="MCOG01000417">
    <property type="protein sequence ID" value="ORY08755.1"/>
    <property type="molecule type" value="Genomic_DNA"/>
</dbReference>
<evidence type="ECO:0000313" key="3">
    <source>
        <dbReference type="Proteomes" id="UP000193920"/>
    </source>
</evidence>
<dbReference type="AlphaFoldDB" id="A0A1Y1ZFY6"/>
<keyword evidence="1" id="KW-0812">Transmembrane</keyword>
<name>A0A1Y1ZFY6_9FUNG</name>
<protein>
    <submittedName>
        <fullName evidence="2">Uncharacterized protein</fullName>
    </submittedName>
</protein>
<dbReference type="OrthoDB" id="10474404at2759"/>
<dbReference type="STRING" id="1754190.A0A1Y1ZFY6"/>
<comment type="caution">
    <text evidence="2">The sequence shown here is derived from an EMBL/GenBank/DDBJ whole genome shotgun (WGS) entry which is preliminary data.</text>
</comment>
<feature type="transmembrane region" description="Helical" evidence="1">
    <location>
        <begin position="103"/>
        <end position="119"/>
    </location>
</feature>
<organism evidence="2 3">
    <name type="scientific">Neocallimastix californiae</name>
    <dbReference type="NCBI Taxonomy" id="1754190"/>
    <lineage>
        <taxon>Eukaryota</taxon>
        <taxon>Fungi</taxon>
        <taxon>Fungi incertae sedis</taxon>
        <taxon>Chytridiomycota</taxon>
        <taxon>Chytridiomycota incertae sedis</taxon>
        <taxon>Neocallimastigomycetes</taxon>
        <taxon>Neocallimastigales</taxon>
        <taxon>Neocallimastigaceae</taxon>
        <taxon>Neocallimastix</taxon>
    </lineage>
</organism>
<reference evidence="2 3" key="1">
    <citation type="submission" date="2016-08" db="EMBL/GenBank/DDBJ databases">
        <title>A Parts List for Fungal Cellulosomes Revealed by Comparative Genomics.</title>
        <authorList>
            <consortium name="DOE Joint Genome Institute"/>
            <person name="Haitjema C.H."/>
            <person name="Gilmore S.P."/>
            <person name="Henske J.K."/>
            <person name="Solomon K.V."/>
            <person name="De Groot R."/>
            <person name="Kuo A."/>
            <person name="Mondo S.J."/>
            <person name="Salamov A.A."/>
            <person name="Labutti K."/>
            <person name="Zhao Z."/>
            <person name="Chiniquy J."/>
            <person name="Barry K."/>
            <person name="Brewer H.M."/>
            <person name="Purvine S.O."/>
            <person name="Wright A.T."/>
            <person name="Boxma B."/>
            <person name="Van Alen T."/>
            <person name="Hackstein J.H."/>
            <person name="Baker S.E."/>
            <person name="Grigoriev I.V."/>
            <person name="O'Malley M.A."/>
        </authorList>
    </citation>
    <scope>NUCLEOTIDE SEQUENCE [LARGE SCALE GENOMIC DNA]</scope>
    <source>
        <strain evidence="2 3">G1</strain>
    </source>
</reference>
<keyword evidence="3" id="KW-1185">Reference proteome</keyword>
<gene>
    <name evidence="2" type="ORF">LY90DRAFT_678176</name>
</gene>
<evidence type="ECO:0000313" key="2">
    <source>
        <dbReference type="EMBL" id="ORY08755.1"/>
    </source>
</evidence>